<dbReference type="SMR" id="A0A067DP31"/>
<accession>A0A067DP31</accession>
<dbReference type="InterPro" id="IPR041698">
    <property type="entry name" value="Methyltransf_25"/>
</dbReference>
<dbReference type="SUPFAM" id="SSF53335">
    <property type="entry name" value="S-adenosyl-L-methionine-dependent methyltransferases"/>
    <property type="match status" value="1"/>
</dbReference>
<dbReference type="PANTHER" id="PTHR11006">
    <property type="entry name" value="PROTEIN ARGININE N-METHYLTRANSFERASE"/>
    <property type="match status" value="1"/>
</dbReference>
<keyword evidence="10" id="KW-1185">Reference proteome</keyword>
<organism evidence="9 10">
    <name type="scientific">Citrus sinensis</name>
    <name type="common">Sweet orange</name>
    <name type="synonym">Citrus aurantium var. sinensis</name>
    <dbReference type="NCBI Taxonomy" id="2711"/>
    <lineage>
        <taxon>Eukaryota</taxon>
        <taxon>Viridiplantae</taxon>
        <taxon>Streptophyta</taxon>
        <taxon>Embryophyta</taxon>
        <taxon>Tracheophyta</taxon>
        <taxon>Spermatophyta</taxon>
        <taxon>Magnoliopsida</taxon>
        <taxon>eudicotyledons</taxon>
        <taxon>Gunneridae</taxon>
        <taxon>Pentapetalae</taxon>
        <taxon>rosids</taxon>
        <taxon>malvids</taxon>
        <taxon>Sapindales</taxon>
        <taxon>Rutaceae</taxon>
        <taxon>Aurantioideae</taxon>
        <taxon>Citrus</taxon>
    </lineage>
</organism>
<dbReference type="InterPro" id="IPR041661">
    <property type="entry name" value="ZN622/Rei1/Reh1_Znf-C2H2"/>
</dbReference>
<dbReference type="Pfam" id="PF12756">
    <property type="entry name" value="zf-C2H2_2"/>
    <property type="match status" value="1"/>
</dbReference>
<evidence type="ECO:0000256" key="1">
    <source>
        <dbReference type="ARBA" id="ARBA00022603"/>
    </source>
</evidence>
<evidence type="ECO:0000259" key="8">
    <source>
        <dbReference type="PROSITE" id="PS00028"/>
    </source>
</evidence>
<dbReference type="Pfam" id="PF22528">
    <property type="entry name" value="PRMT_C"/>
    <property type="match status" value="1"/>
</dbReference>
<dbReference type="InterPro" id="IPR036236">
    <property type="entry name" value="Znf_C2H2_sf"/>
</dbReference>
<dbReference type="EMBL" id="KK785294">
    <property type="protein sequence ID" value="KDO44628.1"/>
    <property type="molecule type" value="Genomic_DNA"/>
</dbReference>
<feature type="domain" description="C2H2-type" evidence="8">
    <location>
        <begin position="49"/>
        <end position="70"/>
    </location>
</feature>
<dbReference type="AlphaFoldDB" id="A0A067DP31"/>
<gene>
    <name evidence="9" type="ORF">CISIN_1g006731mg</name>
</gene>
<evidence type="ECO:0000256" key="3">
    <source>
        <dbReference type="ARBA" id="ARBA00022691"/>
    </source>
</evidence>
<dbReference type="Gene3D" id="3.40.50.150">
    <property type="entry name" value="Vaccinia Virus protein VP39"/>
    <property type="match status" value="1"/>
</dbReference>
<evidence type="ECO:0000313" key="10">
    <source>
        <dbReference type="Proteomes" id="UP000027120"/>
    </source>
</evidence>
<dbReference type="PROSITE" id="PS00028">
    <property type="entry name" value="ZINC_FINGER_C2H2_1"/>
    <property type="match status" value="1"/>
</dbReference>
<dbReference type="InterPro" id="IPR055135">
    <property type="entry name" value="PRMT_dom"/>
</dbReference>
<dbReference type="InterPro" id="IPR025799">
    <property type="entry name" value="Arg_MeTrfase"/>
</dbReference>
<dbReference type="InterPro" id="IPR013087">
    <property type="entry name" value="Znf_C2H2_type"/>
</dbReference>
<dbReference type="Gene3D" id="2.70.160.11">
    <property type="entry name" value="Hnrnp arginine n-methyltransferase1"/>
    <property type="match status" value="1"/>
</dbReference>
<comment type="catalytic activity">
    <reaction evidence="5">
        <text>L-arginyl-[protein] + S-adenosyl-L-methionine = N(omega)-methyl-L-arginyl-[protein] + S-adenosyl-L-homocysteine + H(+)</text>
        <dbReference type="Rhea" id="RHEA:48100"/>
        <dbReference type="Rhea" id="RHEA-COMP:10532"/>
        <dbReference type="Rhea" id="RHEA-COMP:11990"/>
        <dbReference type="ChEBI" id="CHEBI:15378"/>
        <dbReference type="ChEBI" id="CHEBI:29965"/>
        <dbReference type="ChEBI" id="CHEBI:57856"/>
        <dbReference type="ChEBI" id="CHEBI:59789"/>
        <dbReference type="ChEBI" id="CHEBI:65280"/>
    </reaction>
    <physiologicalReaction direction="left-to-right" evidence="5">
        <dbReference type="Rhea" id="RHEA:48101"/>
    </physiologicalReaction>
</comment>
<dbReference type="SUPFAM" id="SSF57667">
    <property type="entry name" value="beta-beta-alpha zinc fingers"/>
    <property type="match status" value="1"/>
</dbReference>
<feature type="region of interest" description="Disordered" evidence="7">
    <location>
        <begin position="1"/>
        <end position="36"/>
    </location>
</feature>
<dbReference type="PROSITE" id="PS51678">
    <property type="entry name" value="SAM_MT_PRMT"/>
    <property type="match status" value="1"/>
</dbReference>
<dbReference type="FunFam" id="3.40.50.150:FF:000016">
    <property type="entry name" value="Protein arginine N-methyltransferase 6"/>
    <property type="match status" value="1"/>
</dbReference>
<protein>
    <recommendedName>
        <fullName evidence="8">C2H2-type domain-containing protein</fullName>
    </recommendedName>
</protein>
<keyword evidence="2 6" id="KW-0808">Transferase</keyword>
<keyword evidence="3 6" id="KW-0949">S-adenosyl-L-methionine</keyword>
<proteinExistence type="predicted"/>
<dbReference type="InterPro" id="IPR029063">
    <property type="entry name" value="SAM-dependent_MTases_sf"/>
</dbReference>
<keyword evidence="1 6" id="KW-0489">Methyltransferase</keyword>
<sequence length="497" mass="56109">MGSNNKPETEETRKRIEENHEEEEEEEETEQDWGDWSEDDGGLESGFLCLFCDAGYSSCDTLFEHCRLSHCFDFHSVKTELRLDFYGSFKLINYIRSQVAENRCWICGLTCQSNQDLQNHLHEAYNLKETKLRWDKEKYLKPFMQDDKLLYSFGEDEVDEEDNDAELMRDVMNFENISVDDGSSKDKSATNNCTADEIGKVAAVSTLNGHPNMENSSEKMIVNGFDSREHIGAFDSKLEDKDSRVSLLKLSAKDIKKVNESYFGSYSSFGIHREMISDKVRTDSYRQAILENPSLMKGAVVMDIGCGTGILSLFAAQAGASRVIAVEASEKMAAVATQIAKDNDFWWDRPQSEGNINNAGKMEVVQGMVEELGESMQIQPHSVDVLVSEWMGYCLLYESMLSSVLFARDQWLKPGGAILPDTATMFVAGFGRGGTSLPFWENVYGFTMSCVGREVVQDAAGIPIVDVVDDHDLVTDSVVLQVSVRFHNYKFLRYMYH</sequence>
<dbReference type="GO" id="GO:0032259">
    <property type="term" value="P:methylation"/>
    <property type="evidence" value="ECO:0007669"/>
    <property type="project" value="UniProtKB-KW"/>
</dbReference>
<evidence type="ECO:0000256" key="4">
    <source>
        <dbReference type="ARBA" id="ARBA00047384"/>
    </source>
</evidence>
<comment type="catalytic activity">
    <reaction evidence="4">
        <text>L-arginyl-[protein] + 2 S-adenosyl-L-methionine = N(omega),N(omega)-dimethyl-L-arginyl-[protein] + 2 S-adenosyl-L-homocysteine + 2 H(+)</text>
        <dbReference type="Rhea" id="RHEA:48096"/>
        <dbReference type="Rhea" id="RHEA-COMP:10532"/>
        <dbReference type="Rhea" id="RHEA-COMP:11991"/>
        <dbReference type="ChEBI" id="CHEBI:15378"/>
        <dbReference type="ChEBI" id="CHEBI:29965"/>
        <dbReference type="ChEBI" id="CHEBI:57856"/>
        <dbReference type="ChEBI" id="CHEBI:59789"/>
        <dbReference type="ChEBI" id="CHEBI:61897"/>
        <dbReference type="EC" id="2.1.1.319"/>
    </reaction>
    <physiologicalReaction direction="left-to-right" evidence="4">
        <dbReference type="Rhea" id="RHEA:48097"/>
    </physiologicalReaction>
</comment>
<name>A0A067DP31_CITSI</name>
<evidence type="ECO:0000256" key="5">
    <source>
        <dbReference type="ARBA" id="ARBA00049303"/>
    </source>
</evidence>
<dbReference type="GO" id="GO:0035242">
    <property type="term" value="F:protein-arginine omega-N asymmetric methyltransferase activity"/>
    <property type="evidence" value="ECO:0007669"/>
    <property type="project" value="UniProtKB-EC"/>
</dbReference>
<evidence type="ECO:0000256" key="7">
    <source>
        <dbReference type="SAM" id="MobiDB-lite"/>
    </source>
</evidence>
<evidence type="ECO:0000256" key="6">
    <source>
        <dbReference type="PROSITE-ProRule" id="PRU01015"/>
    </source>
</evidence>
<dbReference type="Pfam" id="PF13649">
    <property type="entry name" value="Methyltransf_25"/>
    <property type="match status" value="1"/>
</dbReference>
<feature type="compositionally biased region" description="Acidic residues" evidence="7">
    <location>
        <begin position="19"/>
        <end position="36"/>
    </location>
</feature>
<reference evidence="9 10" key="1">
    <citation type="submission" date="2014-04" db="EMBL/GenBank/DDBJ databases">
        <authorList>
            <consortium name="International Citrus Genome Consortium"/>
            <person name="Gmitter F."/>
            <person name="Chen C."/>
            <person name="Farmerie W."/>
            <person name="Harkins T."/>
            <person name="Desany B."/>
            <person name="Mohiuddin M."/>
            <person name="Kodira C."/>
            <person name="Borodovsky M."/>
            <person name="Lomsadze A."/>
            <person name="Burns P."/>
            <person name="Jenkins J."/>
            <person name="Prochnik S."/>
            <person name="Shu S."/>
            <person name="Chapman J."/>
            <person name="Pitluck S."/>
            <person name="Schmutz J."/>
            <person name="Rokhsar D."/>
        </authorList>
    </citation>
    <scope>NUCLEOTIDE SEQUENCE</scope>
</reference>
<dbReference type="CDD" id="cd02440">
    <property type="entry name" value="AdoMet_MTases"/>
    <property type="match status" value="1"/>
</dbReference>
<evidence type="ECO:0000313" key="9">
    <source>
        <dbReference type="EMBL" id="KDO44628.1"/>
    </source>
</evidence>
<evidence type="ECO:0000256" key="2">
    <source>
        <dbReference type="ARBA" id="ARBA00022679"/>
    </source>
</evidence>
<feature type="compositionally biased region" description="Basic and acidic residues" evidence="7">
    <location>
        <begin position="7"/>
        <end position="18"/>
    </location>
</feature>
<dbReference type="Proteomes" id="UP000027120">
    <property type="component" value="Unassembled WGS sequence"/>
</dbReference>
<dbReference type="PANTHER" id="PTHR11006:SF89">
    <property type="entry name" value="PROTEIN ARGININE N-METHYLTRANSFERASE 3-RELATED"/>
    <property type="match status" value="1"/>
</dbReference>